<dbReference type="InterPro" id="IPR011528">
    <property type="entry name" value="NERD"/>
</dbReference>
<organism evidence="3 4">
    <name type="scientific">Sinorhizobium alkalisoli</name>
    <dbReference type="NCBI Taxonomy" id="1752398"/>
    <lineage>
        <taxon>Bacteria</taxon>
        <taxon>Pseudomonadati</taxon>
        <taxon>Pseudomonadota</taxon>
        <taxon>Alphaproteobacteria</taxon>
        <taxon>Hyphomicrobiales</taxon>
        <taxon>Rhizobiaceae</taxon>
        <taxon>Sinorhizobium/Ensifer group</taxon>
        <taxon>Sinorhizobium</taxon>
    </lineage>
</organism>
<dbReference type="Pfam" id="PF08378">
    <property type="entry name" value="NERD"/>
    <property type="match status" value="1"/>
</dbReference>
<dbReference type="Proteomes" id="UP000094342">
    <property type="component" value="Unassembled WGS sequence"/>
</dbReference>
<dbReference type="InterPro" id="IPR004027">
    <property type="entry name" value="SEC_C_motif"/>
</dbReference>
<accession>A0A1E3V8T8</accession>
<reference evidence="4" key="1">
    <citation type="submission" date="2016-05" db="EMBL/GenBank/DDBJ databases">
        <authorList>
            <person name="Li Y."/>
        </authorList>
    </citation>
    <scope>NUCLEOTIDE SEQUENCE [LARGE SCALE GENOMIC DNA]</scope>
    <source>
        <strain evidence="4">YIC4027</strain>
    </source>
</reference>
<dbReference type="PANTHER" id="PTHR33747:SF1">
    <property type="entry name" value="ADENYLATE CYCLASE-ASSOCIATED CAP C-TERMINAL DOMAIN-CONTAINING PROTEIN"/>
    <property type="match status" value="1"/>
</dbReference>
<evidence type="ECO:0000313" key="4">
    <source>
        <dbReference type="Proteomes" id="UP000094342"/>
    </source>
</evidence>
<evidence type="ECO:0000256" key="1">
    <source>
        <dbReference type="SAM" id="MobiDB-lite"/>
    </source>
</evidence>
<keyword evidence="4" id="KW-1185">Reference proteome</keyword>
<evidence type="ECO:0000313" key="3">
    <source>
        <dbReference type="EMBL" id="ODR90053.1"/>
    </source>
</evidence>
<evidence type="ECO:0000259" key="2">
    <source>
        <dbReference type="Pfam" id="PF08378"/>
    </source>
</evidence>
<dbReference type="PANTHER" id="PTHR33747">
    <property type="entry name" value="UPF0225 PROTEIN SCO1677"/>
    <property type="match status" value="1"/>
</dbReference>
<gene>
    <name evidence="3" type="ORF">A8M32_17980</name>
</gene>
<comment type="caution">
    <text evidence="3">The sequence shown here is derived from an EMBL/GenBank/DDBJ whole genome shotgun (WGS) entry which is preliminary data.</text>
</comment>
<feature type="compositionally biased region" description="Polar residues" evidence="1">
    <location>
        <begin position="685"/>
        <end position="700"/>
    </location>
</feature>
<proteinExistence type="predicted"/>
<dbReference type="OrthoDB" id="1551443at2"/>
<dbReference type="Gene3D" id="3.10.450.50">
    <property type="match status" value="1"/>
</dbReference>
<feature type="region of interest" description="Disordered" evidence="1">
    <location>
        <begin position="683"/>
        <end position="702"/>
    </location>
</feature>
<sequence>MKQSEPRAERDIFNDLAQLSTAPGFVHVLSWMSLRDNYVTFDGAMDGNALAASYASGRTVRTEFSTLLGLMVRQPIDLSEPPPAEIQALFDRTKTLLEELHERLGRPMWDSIIEAAKVAQAGAERPPSPFTRADVLREPIFYGAESAYSFQYRDMALERYAADEAWLLVNKGFSIADAQAVAGAISELQNIKIVDALSILKTGASHSSSLLSGFTTTAEEIAAHCTRPIETVQAVLGAFSVPAPSNQDFTSLGAFNVVNACPIIALPDGRYIALQTYGIVESLYDSPFYWMIGDKSYRAKASAHRGAFTEQFVAKRLRSVFGESNVHCNVNIESTGGRVSEMDVLVLFGDRAVIVQCKSKKMTLESRKGNDQTLRADFQKAVQDAYDQGLLCAQSLRRPGLDFMKEDGSKLKIPELRDIYILCAVSDHYPVLTVQARHFLKYEEDAVIHAPLVADVFLIDVLAEMLASPLRLLSYIDRRVGYAERVHGTNELAILGYHLSQNLCFEDKTSMAMVADDFSLDLDTAMTVRREGIPGTATPKGILTKFTGTHVARIIENIEHEANPDLIDLGFLLLDINGDTVKQLDEGMKDVARRTRLDGRPHDFTLGFDTGDAGLTIHCSRAAASDAVDTLVRHCQRRKYVHRADNWFGLLVRETDGLPKFSLATRFPWKRDSRMETLTRGMVLNGNSGSARSAPSSRTPDGSKIGRNDPCFCGSGKKFKKCCLM</sequence>
<dbReference type="SUPFAM" id="SSF103642">
    <property type="entry name" value="Sec-C motif"/>
    <property type="match status" value="1"/>
</dbReference>
<dbReference type="EMBL" id="LYBW01000060">
    <property type="protein sequence ID" value="ODR90053.1"/>
    <property type="molecule type" value="Genomic_DNA"/>
</dbReference>
<dbReference type="AlphaFoldDB" id="A0A1E3V8T8"/>
<protein>
    <submittedName>
        <fullName evidence="3">Preprotein translocase</fullName>
    </submittedName>
</protein>
<dbReference type="RefSeq" id="WP_069459753.1">
    <property type="nucleotide sequence ID" value="NZ_LYBW01000060.1"/>
</dbReference>
<name>A0A1E3V8T8_9HYPH</name>
<feature type="domain" description="NERD" evidence="2">
    <location>
        <begin position="305"/>
        <end position="398"/>
    </location>
</feature>
<dbReference type="Pfam" id="PF02810">
    <property type="entry name" value="SEC-C"/>
    <property type="match status" value="1"/>
</dbReference>
<dbReference type="STRING" id="1752398.A8M32_17980"/>